<dbReference type="PANTHER" id="PTHR46124:SF2">
    <property type="entry name" value="D-AMINOACYL-TRNA DEACYLASE"/>
    <property type="match status" value="1"/>
</dbReference>
<dbReference type="EMBL" id="JDRS01000014">
    <property type="protein sequence ID" value="KDS92887.1"/>
    <property type="molecule type" value="Genomic_DNA"/>
</dbReference>
<evidence type="ECO:0000256" key="1">
    <source>
        <dbReference type="ARBA" id="ARBA00022801"/>
    </source>
</evidence>
<evidence type="ECO:0000256" key="2">
    <source>
        <dbReference type="SAM" id="MobiDB-lite"/>
    </source>
</evidence>
<feature type="compositionally biased region" description="Basic and acidic residues" evidence="2">
    <location>
        <begin position="44"/>
        <end position="55"/>
    </location>
</feature>
<dbReference type="Gene3D" id="3.20.20.140">
    <property type="entry name" value="Metal-dependent hydrolases"/>
    <property type="match status" value="1"/>
</dbReference>
<dbReference type="Pfam" id="PF01026">
    <property type="entry name" value="TatD_DNase"/>
    <property type="match status" value="1"/>
</dbReference>
<evidence type="ECO:0000313" key="3">
    <source>
        <dbReference type="EMBL" id="KDS92887.1"/>
    </source>
</evidence>
<gene>
    <name evidence="3" type="ORF">DHOM_08805</name>
</gene>
<dbReference type="InterPro" id="IPR018228">
    <property type="entry name" value="DNase_TatD-rel_CS"/>
</dbReference>
<dbReference type="PROSITE" id="PS01091">
    <property type="entry name" value="TATD_3"/>
    <property type="match status" value="1"/>
</dbReference>
<keyword evidence="1" id="KW-0378">Hydrolase</keyword>
<organism evidence="3 4">
    <name type="scientific">Dermabacter hominis 1368</name>
    <dbReference type="NCBI Taxonomy" id="1450519"/>
    <lineage>
        <taxon>Bacteria</taxon>
        <taxon>Bacillati</taxon>
        <taxon>Actinomycetota</taxon>
        <taxon>Actinomycetes</taxon>
        <taxon>Micrococcales</taxon>
        <taxon>Dermabacteraceae</taxon>
        <taxon>Dermabacter</taxon>
    </lineage>
</organism>
<feature type="compositionally biased region" description="Polar residues" evidence="2">
    <location>
        <begin position="11"/>
        <end position="22"/>
    </location>
</feature>
<dbReference type="InterPro" id="IPR001130">
    <property type="entry name" value="TatD-like"/>
</dbReference>
<dbReference type="Proteomes" id="UP000030182">
    <property type="component" value="Unassembled WGS sequence"/>
</dbReference>
<name>A0ABR4SIP3_9MICO</name>
<dbReference type="CDD" id="cd01310">
    <property type="entry name" value="TatD_DNAse"/>
    <property type="match status" value="1"/>
</dbReference>
<reference evidence="3 4" key="1">
    <citation type="submission" date="2014-01" db="EMBL/GenBank/DDBJ databases">
        <title>Draft genome sequence of the multidrug-resistant clinical isolate Dermabacter hominis 1368.</title>
        <authorList>
            <person name="Albersmeier A."/>
            <person name="Bomholt C."/>
            <person name="Glaub A."/>
            <person name="Ruckert C."/>
            <person name="Soriano F."/>
            <person name="Fernandez-Natal I."/>
            <person name="Tauch A."/>
        </authorList>
    </citation>
    <scope>NUCLEOTIDE SEQUENCE [LARGE SCALE GENOMIC DNA]</scope>
    <source>
        <strain evidence="3 4">1368</strain>
    </source>
</reference>
<comment type="caution">
    <text evidence="3">The sequence shown here is derived from an EMBL/GenBank/DDBJ whole genome shotgun (WGS) entry which is preliminary data.</text>
</comment>
<dbReference type="PIRSF" id="PIRSF005902">
    <property type="entry name" value="DNase_TatD"/>
    <property type="match status" value="1"/>
</dbReference>
<proteinExistence type="predicted"/>
<keyword evidence="4" id="KW-1185">Reference proteome</keyword>
<dbReference type="InterPro" id="IPR032466">
    <property type="entry name" value="Metal_Hydrolase"/>
</dbReference>
<sequence length="328" mass="35875">MPRTRMGPMSNAVNSRSATAESGHTRDLTWPEAPEPLPGPVIDNHAHLDFSDGEGSHGIEEHVAWAERAGVRGIITIGCDLSSARWTADVLRGEHIPPEHRAFVAERLRGGVSIHPNDAVNHVVTGKGRNGEKLCSLDEAIAEISDLLDTPGMVTIGETGLDWFRTSRKKPERRDAQIQSFRMHIALAKEKGLPMQIHDRDAHRDVLDVLDAEGTPERTVFHCFSGDAQFAREALDRGAYLSFSGTSTFKNAAYLREALAITPLNRIMVETDAPFLTPEPFRGRPNSSYLIPHTMRVIAEAKGLSLEEACAGVLATEREVYGFAGAEG</sequence>
<dbReference type="PANTHER" id="PTHR46124">
    <property type="entry name" value="D-AMINOACYL-TRNA DEACYLASE"/>
    <property type="match status" value="1"/>
</dbReference>
<accession>A0ABR4SIP3</accession>
<feature type="region of interest" description="Disordered" evidence="2">
    <location>
        <begin position="1"/>
        <end position="55"/>
    </location>
</feature>
<protein>
    <submittedName>
        <fullName evidence="3">Deoxyribonuclease</fullName>
    </submittedName>
</protein>
<evidence type="ECO:0000313" key="4">
    <source>
        <dbReference type="Proteomes" id="UP000030182"/>
    </source>
</evidence>
<dbReference type="SUPFAM" id="SSF51556">
    <property type="entry name" value="Metallo-dependent hydrolases"/>
    <property type="match status" value="1"/>
</dbReference>